<dbReference type="EMBL" id="CP159289">
    <property type="protein sequence ID" value="XCH22507.1"/>
    <property type="molecule type" value="Genomic_DNA"/>
</dbReference>
<proteinExistence type="predicted"/>
<protein>
    <submittedName>
        <fullName evidence="1">Uncharacterized protein</fullName>
    </submittedName>
</protein>
<dbReference type="AlphaFoldDB" id="A0AAU8FDE0"/>
<name>A0AAU8FDE0_9BACT</name>
<dbReference type="RefSeq" id="WP_353717837.1">
    <property type="nucleotide sequence ID" value="NZ_CP159289.1"/>
</dbReference>
<evidence type="ECO:0000313" key="1">
    <source>
        <dbReference type="EMBL" id="XCH22507.1"/>
    </source>
</evidence>
<organism evidence="1">
    <name type="scientific">Dyadobacter sp. 676</name>
    <dbReference type="NCBI Taxonomy" id="3088362"/>
    <lineage>
        <taxon>Bacteria</taxon>
        <taxon>Pseudomonadati</taxon>
        <taxon>Bacteroidota</taxon>
        <taxon>Cytophagia</taxon>
        <taxon>Cytophagales</taxon>
        <taxon>Spirosomataceae</taxon>
        <taxon>Dyadobacter</taxon>
    </lineage>
</organism>
<gene>
    <name evidence="1" type="ORF">ABV298_19435</name>
</gene>
<accession>A0AAU8FDE0</accession>
<reference evidence="1" key="1">
    <citation type="submission" date="2024-06" db="EMBL/GenBank/DDBJ databases">
        <title>Sequencing and assembly of the genome of Dyadobacter sp. strain 676, a symbiont of Cyamopsis tetragonoloba.</title>
        <authorList>
            <person name="Guro P."/>
            <person name="Sazanova A."/>
            <person name="Kuznetsova I."/>
            <person name="Belimov A."/>
            <person name="Safronova V."/>
        </authorList>
    </citation>
    <scope>NUCLEOTIDE SEQUENCE</scope>
    <source>
        <strain evidence="1">676</strain>
    </source>
</reference>
<sequence>MFQLSTDTTHPLAFGCGEEYFTIVRDAYERDYLKDGWNVGYLKEDNYRAGFVGKKMTGKLKNTLILGAQPIGRGQVIYLMDDPIFRAMLQKGKLLFGNAVFRGGMSEF</sequence>